<dbReference type="CDD" id="cd01066">
    <property type="entry name" value="APP_MetAP"/>
    <property type="match status" value="1"/>
</dbReference>
<feature type="domain" description="Peptidase M24" evidence="1">
    <location>
        <begin position="145"/>
        <end position="346"/>
    </location>
</feature>
<dbReference type="PANTHER" id="PTHR46112">
    <property type="entry name" value="AMINOPEPTIDASE"/>
    <property type="match status" value="1"/>
</dbReference>
<dbReference type="InterPro" id="IPR036005">
    <property type="entry name" value="Creatinase/aminopeptidase-like"/>
</dbReference>
<keyword evidence="3" id="KW-0645">Protease</keyword>
<dbReference type="InterPro" id="IPR001714">
    <property type="entry name" value="Pept_M24_MAP"/>
</dbReference>
<keyword evidence="4" id="KW-1185">Reference proteome</keyword>
<evidence type="ECO:0000313" key="4">
    <source>
        <dbReference type="Proteomes" id="UP000565745"/>
    </source>
</evidence>
<evidence type="ECO:0000259" key="1">
    <source>
        <dbReference type="Pfam" id="PF00557"/>
    </source>
</evidence>
<evidence type="ECO:0000313" key="3">
    <source>
        <dbReference type="EMBL" id="MBB4173326.1"/>
    </source>
</evidence>
<dbReference type="InterPro" id="IPR050659">
    <property type="entry name" value="Peptidase_M24B"/>
</dbReference>
<dbReference type="Pfam" id="PF01321">
    <property type="entry name" value="Creatinase_N"/>
    <property type="match status" value="1"/>
</dbReference>
<accession>A0A7W6M6N1</accession>
<comment type="caution">
    <text evidence="3">The sequence shown here is derived from an EMBL/GenBank/DDBJ whole genome shotgun (WGS) entry which is preliminary data.</text>
</comment>
<feature type="domain" description="Creatinase N-terminal" evidence="2">
    <location>
        <begin position="1"/>
        <end position="137"/>
    </location>
</feature>
<dbReference type="GO" id="GO:0004177">
    <property type="term" value="F:aminopeptidase activity"/>
    <property type="evidence" value="ECO:0007669"/>
    <property type="project" value="UniProtKB-KW"/>
</dbReference>
<keyword evidence="3" id="KW-0031">Aminopeptidase</keyword>
<dbReference type="PANTHER" id="PTHR46112:SF2">
    <property type="entry name" value="XAA-PRO AMINOPEPTIDASE P-RELATED"/>
    <property type="match status" value="1"/>
</dbReference>
<organism evidence="3 4">
    <name type="scientific">Sulfitobacter noctilucicola</name>
    <dbReference type="NCBI Taxonomy" id="1342301"/>
    <lineage>
        <taxon>Bacteria</taxon>
        <taxon>Pseudomonadati</taxon>
        <taxon>Pseudomonadota</taxon>
        <taxon>Alphaproteobacteria</taxon>
        <taxon>Rhodobacterales</taxon>
        <taxon>Roseobacteraceae</taxon>
        <taxon>Sulfitobacter</taxon>
    </lineage>
</organism>
<proteinExistence type="predicted"/>
<dbReference type="Pfam" id="PF00557">
    <property type="entry name" value="Peptidase_M24"/>
    <property type="match status" value="1"/>
</dbReference>
<protein>
    <submittedName>
        <fullName evidence="3">Xaa-Pro aminopeptidase</fullName>
    </submittedName>
</protein>
<dbReference type="GO" id="GO:0008235">
    <property type="term" value="F:metalloexopeptidase activity"/>
    <property type="evidence" value="ECO:0007669"/>
    <property type="project" value="UniProtKB-ARBA"/>
</dbReference>
<dbReference type="SUPFAM" id="SSF55920">
    <property type="entry name" value="Creatinase/aminopeptidase"/>
    <property type="match status" value="1"/>
</dbReference>
<sequence>MAEHDVHALLLTTEPEVRYFTGFLTRFWESPTRPWFVIVPLAGDPIAVIPSIGAHLMGQTWVSDIRTWQSPNYNDDGVSLLADTLKEIVPAQGSVGLADQIESHLRMPLVDLRKLESALGNRKISSDHGITARLRLVKSEAEIDKITTAAGIADRSFDRVPEIVSAGVPLSQVFRDFQRLALEEGADWVPYLAGGAGQGGYGDVISPATDIPLQKGDVLMLDTGLVHDGYFCDFDRNYSIGPPSAGVRQAHHKLIEATQAGFEAARPGATMSDLFHAMNGIANPDAVGSDGGRLGHHLGMQLTEGPSIIPQDHTLLVPGMVLTLEPGVSLPESKIMVHEEDIVITEEGARYLSTPQGTDIRVIG</sequence>
<dbReference type="SUPFAM" id="SSF53092">
    <property type="entry name" value="Creatinase/prolidase N-terminal domain"/>
    <property type="match status" value="1"/>
</dbReference>
<dbReference type="Gene3D" id="3.90.230.10">
    <property type="entry name" value="Creatinase/methionine aminopeptidase superfamily"/>
    <property type="match status" value="1"/>
</dbReference>
<dbReference type="InterPro" id="IPR000994">
    <property type="entry name" value="Pept_M24"/>
</dbReference>
<keyword evidence="3" id="KW-0378">Hydrolase</keyword>
<dbReference type="InterPro" id="IPR029149">
    <property type="entry name" value="Creatin/AminoP/Spt16_N"/>
</dbReference>
<reference evidence="3 4" key="1">
    <citation type="submission" date="2020-08" db="EMBL/GenBank/DDBJ databases">
        <title>Genomic Encyclopedia of Type Strains, Phase IV (KMG-IV): sequencing the most valuable type-strain genomes for metagenomic binning, comparative biology and taxonomic classification.</title>
        <authorList>
            <person name="Goeker M."/>
        </authorList>
    </citation>
    <scope>NUCLEOTIDE SEQUENCE [LARGE SCALE GENOMIC DNA]</scope>
    <source>
        <strain evidence="3 4">DSM 101015</strain>
    </source>
</reference>
<dbReference type="AlphaFoldDB" id="A0A7W6M6N1"/>
<name>A0A7W6M6N1_9RHOB</name>
<gene>
    <name evidence="3" type="ORF">GGR93_001087</name>
</gene>
<dbReference type="Gene3D" id="3.40.350.10">
    <property type="entry name" value="Creatinase/prolidase N-terminal domain"/>
    <property type="match status" value="1"/>
</dbReference>
<dbReference type="EMBL" id="JACIFU010000001">
    <property type="protein sequence ID" value="MBB4173326.1"/>
    <property type="molecule type" value="Genomic_DNA"/>
</dbReference>
<dbReference type="InterPro" id="IPR000587">
    <property type="entry name" value="Creatinase_N"/>
</dbReference>
<dbReference type="PRINTS" id="PR00599">
    <property type="entry name" value="MAPEPTIDASE"/>
</dbReference>
<dbReference type="OrthoDB" id="9806388at2"/>
<dbReference type="Proteomes" id="UP000565745">
    <property type="component" value="Unassembled WGS sequence"/>
</dbReference>
<evidence type="ECO:0000259" key="2">
    <source>
        <dbReference type="Pfam" id="PF01321"/>
    </source>
</evidence>